<dbReference type="Proteomes" id="UP001157017">
    <property type="component" value="Unassembled WGS sequence"/>
</dbReference>
<proteinExistence type="predicted"/>
<accession>A0ABQ6JE15</accession>
<keyword evidence="2" id="KW-1185">Reference proteome</keyword>
<comment type="caution">
    <text evidence="1">The sequence shown here is derived from an EMBL/GenBank/DDBJ whole genome shotgun (WGS) entry which is preliminary data.</text>
</comment>
<evidence type="ECO:0000313" key="2">
    <source>
        <dbReference type="Proteomes" id="UP001157017"/>
    </source>
</evidence>
<name>A0ABQ6JE15_9ACTN</name>
<reference evidence="2" key="1">
    <citation type="journal article" date="2019" name="Int. J. Syst. Evol. Microbiol.">
        <title>The Global Catalogue of Microorganisms (GCM) 10K type strain sequencing project: providing services to taxonomists for standard genome sequencing and annotation.</title>
        <authorList>
            <consortium name="The Broad Institute Genomics Platform"/>
            <consortium name="The Broad Institute Genome Sequencing Center for Infectious Disease"/>
            <person name="Wu L."/>
            <person name="Ma J."/>
        </authorList>
    </citation>
    <scope>NUCLEOTIDE SEQUENCE [LARGE SCALE GENOMIC DNA]</scope>
    <source>
        <strain evidence="2">NBRC 108730</strain>
    </source>
</reference>
<sequence>MAAYVLSGDLHDVDAVLDGLLVDDPLREQRRATKTYYLGDFPADRYAEGFLDAARRVVDTPRSVDLREDARALVE</sequence>
<organism evidence="1 2">
    <name type="scientific">Angustibacter aerolatus</name>
    <dbReference type="NCBI Taxonomy" id="1162965"/>
    <lineage>
        <taxon>Bacteria</taxon>
        <taxon>Bacillati</taxon>
        <taxon>Actinomycetota</taxon>
        <taxon>Actinomycetes</taxon>
        <taxon>Kineosporiales</taxon>
        <taxon>Kineosporiaceae</taxon>
    </lineage>
</organism>
<evidence type="ECO:0000313" key="1">
    <source>
        <dbReference type="EMBL" id="GMA86442.1"/>
    </source>
</evidence>
<dbReference type="EMBL" id="BSUZ01000001">
    <property type="protein sequence ID" value="GMA86442.1"/>
    <property type="molecule type" value="Genomic_DNA"/>
</dbReference>
<gene>
    <name evidence="1" type="ORF">GCM10025868_16920</name>
</gene>
<protein>
    <submittedName>
        <fullName evidence="1">Uncharacterized protein</fullName>
    </submittedName>
</protein>